<reference evidence="3 4" key="1">
    <citation type="submission" date="2024-03" db="EMBL/GenBank/DDBJ databases">
        <title>Adaptation during the transition from Ophiocordyceps entomopathogen to insect associate is accompanied by gene loss and intensified selection.</title>
        <authorList>
            <person name="Ward C.M."/>
            <person name="Onetto C.A."/>
            <person name="Borneman A.R."/>
        </authorList>
    </citation>
    <scope>NUCLEOTIDE SEQUENCE [LARGE SCALE GENOMIC DNA]</scope>
    <source>
        <strain evidence="3">AWRI1</strain>
        <tissue evidence="3">Single Adult Female</tissue>
    </source>
</reference>
<dbReference type="PANTHER" id="PTHR36159">
    <property type="entry name" value="PROTEIN CBG23766"/>
    <property type="match status" value="1"/>
</dbReference>
<evidence type="ECO:0000259" key="2">
    <source>
        <dbReference type="Pfam" id="PF26634"/>
    </source>
</evidence>
<dbReference type="AlphaFoldDB" id="A0AAN9Y0R7"/>
<proteinExistence type="predicted"/>
<gene>
    <name evidence="3" type="ORF">V9T40_012649</name>
</gene>
<dbReference type="Proteomes" id="UP001367676">
    <property type="component" value="Unassembled WGS sequence"/>
</dbReference>
<organism evidence="3 4">
    <name type="scientific">Parthenolecanium corni</name>
    <dbReference type="NCBI Taxonomy" id="536013"/>
    <lineage>
        <taxon>Eukaryota</taxon>
        <taxon>Metazoa</taxon>
        <taxon>Ecdysozoa</taxon>
        <taxon>Arthropoda</taxon>
        <taxon>Hexapoda</taxon>
        <taxon>Insecta</taxon>
        <taxon>Pterygota</taxon>
        <taxon>Neoptera</taxon>
        <taxon>Paraneoptera</taxon>
        <taxon>Hemiptera</taxon>
        <taxon>Sternorrhyncha</taxon>
        <taxon>Coccoidea</taxon>
        <taxon>Coccidae</taxon>
        <taxon>Parthenolecanium</taxon>
    </lineage>
</organism>
<keyword evidence="4" id="KW-1185">Reference proteome</keyword>
<evidence type="ECO:0000259" key="1">
    <source>
        <dbReference type="Pfam" id="PF21738"/>
    </source>
</evidence>
<dbReference type="Pfam" id="PF21738">
    <property type="entry name" value="DJR-like_dom"/>
    <property type="match status" value="1"/>
</dbReference>
<feature type="domain" description="DUF8207" evidence="2">
    <location>
        <begin position="873"/>
        <end position="973"/>
    </location>
</feature>
<dbReference type="Pfam" id="PF26634">
    <property type="entry name" value="DUF8207"/>
    <property type="match status" value="1"/>
</dbReference>
<evidence type="ECO:0000313" key="3">
    <source>
        <dbReference type="EMBL" id="KAK7576363.1"/>
    </source>
</evidence>
<comment type="caution">
    <text evidence="3">The sequence shown here is derived from an EMBL/GenBank/DDBJ whole genome shotgun (WGS) entry which is preliminary data.</text>
</comment>
<dbReference type="InterPro" id="IPR049512">
    <property type="entry name" value="DJR-like_dom"/>
</dbReference>
<evidence type="ECO:0000313" key="4">
    <source>
        <dbReference type="Proteomes" id="UP001367676"/>
    </source>
</evidence>
<name>A0AAN9Y0R7_9HEMI</name>
<accession>A0AAN9Y0R7</accession>
<dbReference type="InterPro" id="IPR058520">
    <property type="entry name" value="DUF8207"/>
</dbReference>
<dbReference type="PANTHER" id="PTHR36159:SF1">
    <property type="entry name" value="RETROVIRUS-RELATED POL POLYPROTEIN FROM TRANSPOSON 412-LIKE PROTEIN"/>
    <property type="match status" value="1"/>
</dbReference>
<dbReference type="EMBL" id="JBBCAQ010000036">
    <property type="protein sequence ID" value="KAK7576363.1"/>
    <property type="molecule type" value="Genomic_DNA"/>
</dbReference>
<sequence>MDAVIESYEFYDYRPPTSVNINDSGNDIPIIVYNEDIVTQPHKSLLVLTGKMTATNTVNAVTTAVNAFDLSNVKTINNGFLNFFDRIDYYIGDNKIDTIRKPGIATTMKGLVSFENDELFCDAGWKISNNLSETVMDASGKFQVIIPMRLVMGFFEDYNKFLYRMPQKLIFYRSTDPDNDVVILSGDTTAGYNVKFTLNDITWKMPQIKFGIEYETKVRNEILKNTNYEMHFRHWLYTSTVVGGCAEYTWDVPVAYAKTKYVLLAFQNGRSNDKRVDNSMFDFSQLENVQVLLNNNVYYPRERLNLNLAENKCTMLYNMFKEFKFSFYPDLQKRAALPLVSYKTFLEKYPVIAVDCSNQPNVIKESLISIKINFNWRVALPANTLIHCVMIMDDKAVYNPLNNRNFKSLINETILKEVAIASVHSNAKYHWMIRPPTCYNNLRRELQKRVDYLTNQIHGIPWYTGYIDQRDVLVHMKNILKDAAFVYIKGLERVKYLKFLLRDYKNVTVLDLDSFECCDNSEKLKNFQCRYNRPQHSNKRCSLEQVISTEPVIERVYHDGISLSCKYYVGVKAFVTYNSIANISKKYKQAYTLDFVLKLVVEGKPCPKEIQVEIPTGTYEMKELCEIIIDKSKAQGVKIEIALDPKATQKLVMKSDHLVNFTTPNTIAELLGFKKRIYNKDVEHVSNQVPKLFTINTIKIKCSLVNSNINNNNLRDNTLYEFPLTGSPGEKIVERPNPISYYKTNTDEIHTMDVNNYVEVSQALAERFDNLKRGKYLKNQLMSERYAPITTPLRTLSSNINNYVSQTPIISNIPKKFSSTPIKNAEHYNFSDAEDEHWVDDDDAATVIDLSLVEQPSTSILQSPRQSKKYLKDSRYSLRVVKNEYKIGNKRVKISDDNKLIFDKHTKYDLTPGLVNLLTQADLVPEDYTPDDFANYGEIVKDSFCYKYRNQPDTKRLKGIRTKKFTSIIAPILTEVDNSQVHSTPKKGGGLRKLLTNTPVEYVYWNTLDELLERLYILYGEIKAGNKNPNLVNEIVNIIQEFREL</sequence>
<feature type="domain" description="Double jelly roll-like" evidence="1">
    <location>
        <begin position="76"/>
        <end position="393"/>
    </location>
</feature>
<protein>
    <submittedName>
        <fullName evidence="3">Uncharacterized protein</fullName>
    </submittedName>
</protein>